<organism evidence="1 2">
    <name type="scientific">Sporosarcina pasteurii</name>
    <name type="common">Bacillus pasteurii</name>
    <dbReference type="NCBI Taxonomy" id="1474"/>
    <lineage>
        <taxon>Bacteria</taxon>
        <taxon>Bacillati</taxon>
        <taxon>Bacillota</taxon>
        <taxon>Bacilli</taxon>
        <taxon>Bacillales</taxon>
        <taxon>Caryophanaceae</taxon>
        <taxon>Sporosarcina</taxon>
    </lineage>
</organism>
<dbReference type="RefSeq" id="WP_115360000.1">
    <property type="nucleotide sequence ID" value="NZ_CP038012.1"/>
</dbReference>
<evidence type="ECO:0000313" key="1">
    <source>
        <dbReference type="EMBL" id="SUI99200.1"/>
    </source>
</evidence>
<reference evidence="1 2" key="1">
    <citation type="submission" date="2018-06" db="EMBL/GenBank/DDBJ databases">
        <authorList>
            <consortium name="Pathogen Informatics"/>
            <person name="Doyle S."/>
        </authorList>
    </citation>
    <scope>NUCLEOTIDE SEQUENCE [LARGE SCALE GENOMIC DNA]</scope>
    <source>
        <strain evidence="2">ATCC 11859 / DSM 33 / NCIB 8841 / NCTC 4822</strain>
    </source>
</reference>
<evidence type="ECO:0000313" key="2">
    <source>
        <dbReference type="Proteomes" id="UP000254519"/>
    </source>
</evidence>
<gene>
    <name evidence="1" type="ORF">NCTC4822_00509</name>
</gene>
<sequence length="102" mass="11342">MNCMVCDTPFSADDTEMIIRDSDTPICDDCAVATVEIHVKYDGENDLLDYLKKVVPTKGVCGSCESRKVDLLSIKFGNPIEGNIQCKDCKLEDVVDIYLEMV</sequence>
<name>A0A380BDW0_SPOPA</name>
<dbReference type="AlphaFoldDB" id="A0A380BDW0"/>
<dbReference type="Proteomes" id="UP000254519">
    <property type="component" value="Unassembled WGS sequence"/>
</dbReference>
<proteinExistence type="predicted"/>
<accession>A0A380BDW0</accession>
<dbReference type="EMBL" id="UGYZ01000002">
    <property type="protein sequence ID" value="SUI99200.1"/>
    <property type="molecule type" value="Genomic_DNA"/>
</dbReference>
<dbReference type="OrthoDB" id="2454321at2"/>
<keyword evidence="2" id="KW-1185">Reference proteome</keyword>
<protein>
    <submittedName>
        <fullName evidence="1">Uncharacterized protein</fullName>
    </submittedName>
</protein>